<evidence type="ECO:0000256" key="6">
    <source>
        <dbReference type="ARBA" id="ARBA00022801"/>
    </source>
</evidence>
<dbReference type="GO" id="GO:0005886">
    <property type="term" value="C:plasma membrane"/>
    <property type="evidence" value="ECO:0007669"/>
    <property type="project" value="UniProtKB-SubCell"/>
</dbReference>
<feature type="compositionally biased region" description="Pro residues" evidence="11">
    <location>
        <begin position="419"/>
        <end position="439"/>
    </location>
</feature>
<feature type="region of interest" description="Disordered" evidence="11">
    <location>
        <begin position="417"/>
        <end position="457"/>
    </location>
</feature>
<dbReference type="InterPro" id="IPR036852">
    <property type="entry name" value="Peptidase_S8/S53_dom_sf"/>
</dbReference>
<evidence type="ECO:0000256" key="5">
    <source>
        <dbReference type="ARBA" id="ARBA00022692"/>
    </source>
</evidence>
<dbReference type="RefSeq" id="WP_046911440.1">
    <property type="nucleotide sequence ID" value="NZ_BAAAXG010000026.1"/>
</dbReference>
<keyword evidence="8 12" id="KW-1133">Transmembrane helix</keyword>
<dbReference type="PRINTS" id="PR00723">
    <property type="entry name" value="SUBTILISIN"/>
</dbReference>
<evidence type="ECO:0000313" key="14">
    <source>
        <dbReference type="EMBL" id="KKZ70001.1"/>
    </source>
</evidence>
<gene>
    <name evidence="14" type="ORF">VO63_31170</name>
</gene>
<organism evidence="14 15">
    <name type="scientific">Streptomyces showdoensis</name>
    <dbReference type="NCBI Taxonomy" id="68268"/>
    <lineage>
        <taxon>Bacteria</taxon>
        <taxon>Bacillati</taxon>
        <taxon>Actinomycetota</taxon>
        <taxon>Actinomycetes</taxon>
        <taxon>Kitasatosporales</taxon>
        <taxon>Streptomycetaceae</taxon>
        <taxon>Streptomyces</taxon>
    </lineage>
</organism>
<dbReference type="InterPro" id="IPR023834">
    <property type="entry name" value="T7SS_pept_S8A_mycosin"/>
</dbReference>
<feature type="active site" description="Charge relay system" evidence="10">
    <location>
        <position position="66"/>
    </location>
</feature>
<evidence type="ECO:0000259" key="13">
    <source>
        <dbReference type="Pfam" id="PF00082"/>
    </source>
</evidence>
<accession>A0A2P2GET2</accession>
<evidence type="ECO:0000256" key="10">
    <source>
        <dbReference type="PROSITE-ProRule" id="PRU01240"/>
    </source>
</evidence>
<feature type="compositionally biased region" description="Low complexity" evidence="11">
    <location>
        <begin position="356"/>
        <end position="366"/>
    </location>
</feature>
<comment type="similarity">
    <text evidence="2 10">Belongs to the peptidase S8 family.</text>
</comment>
<evidence type="ECO:0000256" key="7">
    <source>
        <dbReference type="ARBA" id="ARBA00022825"/>
    </source>
</evidence>
<comment type="subcellular location">
    <subcellularLocation>
        <location evidence="1">Cell membrane</location>
        <topology evidence="1">Single-pass membrane protein</topology>
    </subcellularLocation>
</comment>
<keyword evidence="9 12" id="KW-0472">Membrane</keyword>
<dbReference type="AlphaFoldDB" id="A0A2P2GET2"/>
<dbReference type="PROSITE" id="PS51892">
    <property type="entry name" value="SUBTILASE"/>
    <property type="match status" value="1"/>
</dbReference>
<evidence type="ECO:0000256" key="1">
    <source>
        <dbReference type="ARBA" id="ARBA00004162"/>
    </source>
</evidence>
<dbReference type="SUPFAM" id="SSF52743">
    <property type="entry name" value="Subtilisin-like"/>
    <property type="match status" value="1"/>
</dbReference>
<keyword evidence="3" id="KW-1003">Cell membrane</keyword>
<evidence type="ECO:0000313" key="15">
    <source>
        <dbReference type="Proteomes" id="UP000265325"/>
    </source>
</evidence>
<dbReference type="GO" id="GO:0004252">
    <property type="term" value="F:serine-type endopeptidase activity"/>
    <property type="evidence" value="ECO:0007669"/>
    <property type="project" value="UniProtKB-UniRule"/>
</dbReference>
<dbReference type="Gene3D" id="3.40.50.200">
    <property type="entry name" value="Peptidase S8/S53 domain"/>
    <property type="match status" value="1"/>
</dbReference>
<dbReference type="InterPro" id="IPR050131">
    <property type="entry name" value="Peptidase_S8_subtilisin-like"/>
</dbReference>
<evidence type="ECO:0000256" key="11">
    <source>
        <dbReference type="SAM" id="MobiDB-lite"/>
    </source>
</evidence>
<dbReference type="InterPro" id="IPR000209">
    <property type="entry name" value="Peptidase_S8/S53_dom"/>
</dbReference>
<proteinExistence type="inferred from homology"/>
<keyword evidence="5 12" id="KW-0812">Transmembrane</keyword>
<reference evidence="14 15" key="1">
    <citation type="submission" date="2015-05" db="EMBL/GenBank/DDBJ databases">
        <title>Draft Genome assembly of Streptomyces showdoensis.</title>
        <authorList>
            <person name="Thapa K.K."/>
            <person name="Metsa-Ketela M."/>
        </authorList>
    </citation>
    <scope>NUCLEOTIDE SEQUENCE [LARGE SCALE GENOMIC DNA]</scope>
    <source>
        <strain evidence="14 15">ATCC 15227</strain>
    </source>
</reference>
<evidence type="ECO:0000256" key="4">
    <source>
        <dbReference type="ARBA" id="ARBA00022670"/>
    </source>
</evidence>
<dbReference type="Pfam" id="PF00082">
    <property type="entry name" value="Peptidase_S8"/>
    <property type="match status" value="1"/>
</dbReference>
<dbReference type="Proteomes" id="UP000265325">
    <property type="component" value="Unassembled WGS sequence"/>
</dbReference>
<name>A0A2P2GET2_STREW</name>
<evidence type="ECO:0000256" key="12">
    <source>
        <dbReference type="SAM" id="Phobius"/>
    </source>
</evidence>
<feature type="compositionally biased region" description="Low complexity" evidence="11">
    <location>
        <begin position="440"/>
        <end position="457"/>
    </location>
</feature>
<dbReference type="NCBIfam" id="TIGR03921">
    <property type="entry name" value="T7SS_mycosin"/>
    <property type="match status" value="1"/>
</dbReference>
<feature type="active site" description="Charge relay system" evidence="10">
    <location>
        <position position="268"/>
    </location>
</feature>
<keyword evidence="6 10" id="KW-0378">Hydrolase</keyword>
<keyword evidence="7 10" id="KW-0720">Serine protease</keyword>
<dbReference type="InterPro" id="IPR015500">
    <property type="entry name" value="Peptidase_S8_subtilisin-rel"/>
</dbReference>
<evidence type="ECO:0000256" key="9">
    <source>
        <dbReference type="ARBA" id="ARBA00023136"/>
    </source>
</evidence>
<sequence length="457" mass="46795">MRTSSGRAIGSGSLMALTMALTLLGIGAVPAHAESVRDQQWHLDAMKADEMWKVSKGEGIVVAVIDSGVDKSIPDLRGQVLPGKDFSLLDGDENNDIDNHGTGMAALIAGTGARGPQQGSFGLAPKAKILPIRIPYNEERWAKNGVKESFSESMAKAIRYAADSDAKIINISVANARKPGPELAEAVRYALSKNKLIFAGVGNTADEGNAVEYPAATPGVVGVGGLNSKASWWEKSQTGPQVDLAAPAENITNACTGGTQLCEGSGTSSATALMSASAALIWSKHPDWTNNQVLRVMLNTAGKPKSGKARTDSIGYGAVRPRIALASPGDPGPADVYPLPDLAAAEASASPSASASASASAAPAPSDGVQKPATQVPAASSEEGGNTMLWIGLGIGAAVLVGGAVTALVLRSRRRGALPPVPPSAPAVPPYAPYGPPQGGPYQPQQHQQQHQPPHGS</sequence>
<feature type="transmembrane region" description="Helical" evidence="12">
    <location>
        <begin position="388"/>
        <end position="410"/>
    </location>
</feature>
<keyword evidence="4 10" id="KW-0645">Protease</keyword>
<feature type="active site" description="Charge relay system" evidence="10">
    <location>
        <position position="100"/>
    </location>
</feature>
<dbReference type="OrthoDB" id="9798386at2"/>
<protein>
    <submittedName>
        <fullName evidence="14">Serine protease</fullName>
    </submittedName>
</protein>
<comment type="caution">
    <text evidence="14">The sequence shown here is derived from an EMBL/GenBank/DDBJ whole genome shotgun (WGS) entry which is preliminary data.</text>
</comment>
<feature type="region of interest" description="Disordered" evidence="11">
    <location>
        <begin position="356"/>
        <end position="380"/>
    </location>
</feature>
<evidence type="ECO:0000256" key="3">
    <source>
        <dbReference type="ARBA" id="ARBA00022475"/>
    </source>
</evidence>
<dbReference type="PANTHER" id="PTHR43806:SF11">
    <property type="entry name" value="CEREVISIN-RELATED"/>
    <property type="match status" value="1"/>
</dbReference>
<feature type="domain" description="Peptidase S8/S53" evidence="13">
    <location>
        <begin position="57"/>
        <end position="317"/>
    </location>
</feature>
<dbReference type="GO" id="GO:0006508">
    <property type="term" value="P:proteolysis"/>
    <property type="evidence" value="ECO:0007669"/>
    <property type="project" value="UniProtKB-KW"/>
</dbReference>
<evidence type="ECO:0000256" key="8">
    <source>
        <dbReference type="ARBA" id="ARBA00022989"/>
    </source>
</evidence>
<dbReference type="EMBL" id="LAQS01000071">
    <property type="protein sequence ID" value="KKZ70001.1"/>
    <property type="molecule type" value="Genomic_DNA"/>
</dbReference>
<dbReference type="PANTHER" id="PTHR43806">
    <property type="entry name" value="PEPTIDASE S8"/>
    <property type="match status" value="1"/>
</dbReference>
<evidence type="ECO:0000256" key="2">
    <source>
        <dbReference type="ARBA" id="ARBA00011073"/>
    </source>
</evidence>
<keyword evidence="15" id="KW-1185">Reference proteome</keyword>